<keyword evidence="2" id="KW-0812">Transmembrane</keyword>
<evidence type="ECO:0000256" key="2">
    <source>
        <dbReference type="SAM" id="Phobius"/>
    </source>
</evidence>
<dbReference type="Gene3D" id="3.90.70.10">
    <property type="entry name" value="Cysteine proteinases"/>
    <property type="match status" value="1"/>
</dbReference>
<dbReference type="InterPro" id="IPR038765">
    <property type="entry name" value="Papain-like_cys_pep_sf"/>
</dbReference>
<dbReference type="InterPro" id="IPR000169">
    <property type="entry name" value="Pept_cys_AS"/>
</dbReference>
<dbReference type="GO" id="GO:0008234">
    <property type="term" value="F:cysteine-type peptidase activity"/>
    <property type="evidence" value="ECO:0007669"/>
    <property type="project" value="InterPro"/>
</dbReference>
<organism evidence="4">
    <name type="scientific">Desulfatirhabdium butyrativorans</name>
    <dbReference type="NCBI Taxonomy" id="340467"/>
    <lineage>
        <taxon>Bacteria</taxon>
        <taxon>Pseudomonadati</taxon>
        <taxon>Thermodesulfobacteriota</taxon>
        <taxon>Desulfobacteria</taxon>
        <taxon>Desulfobacterales</taxon>
        <taxon>Desulfatirhabdiaceae</taxon>
        <taxon>Desulfatirhabdium</taxon>
    </lineage>
</organism>
<feature type="transmembrane region" description="Helical" evidence="2">
    <location>
        <begin position="21"/>
        <end position="39"/>
    </location>
</feature>
<feature type="domain" description="Peptidase C1A papain C-terminal" evidence="3">
    <location>
        <begin position="98"/>
        <end position="305"/>
    </location>
</feature>
<dbReference type="AlphaFoldDB" id="A0A7C4MMJ8"/>
<accession>A0A7C4MMJ8</accession>
<dbReference type="InterPro" id="IPR040528">
    <property type="entry name" value="Lectin-like"/>
</dbReference>
<dbReference type="PROSITE" id="PS00139">
    <property type="entry name" value="THIOL_PROTEASE_CYS"/>
    <property type="match status" value="1"/>
</dbReference>
<evidence type="ECO:0000313" key="4">
    <source>
        <dbReference type="EMBL" id="HGU32483.1"/>
    </source>
</evidence>
<dbReference type="CDD" id="cd02248">
    <property type="entry name" value="Peptidase_C1A"/>
    <property type="match status" value="1"/>
</dbReference>
<dbReference type="SUPFAM" id="SSF54001">
    <property type="entry name" value="Cysteine proteinases"/>
    <property type="match status" value="1"/>
</dbReference>
<comment type="caution">
    <text evidence="4">The sequence shown here is derived from an EMBL/GenBank/DDBJ whole genome shotgun (WGS) entry which is preliminary data.</text>
</comment>
<dbReference type="Pfam" id="PF18560">
    <property type="entry name" value="Lectin_like"/>
    <property type="match status" value="1"/>
</dbReference>
<evidence type="ECO:0000256" key="1">
    <source>
        <dbReference type="ARBA" id="ARBA00008455"/>
    </source>
</evidence>
<dbReference type="PANTHER" id="PTHR12411">
    <property type="entry name" value="CYSTEINE PROTEASE FAMILY C1-RELATED"/>
    <property type="match status" value="1"/>
</dbReference>
<gene>
    <name evidence="4" type="ORF">ENS29_06470</name>
</gene>
<comment type="similarity">
    <text evidence="1">Belongs to the peptidase C1 family.</text>
</comment>
<dbReference type="GO" id="GO:0006508">
    <property type="term" value="P:proteolysis"/>
    <property type="evidence" value="ECO:0007669"/>
    <property type="project" value="InterPro"/>
</dbReference>
<dbReference type="SMART" id="SM00645">
    <property type="entry name" value="Pept_C1"/>
    <property type="match status" value="1"/>
</dbReference>
<keyword evidence="2" id="KW-0472">Membrane</keyword>
<proteinExistence type="inferred from homology"/>
<dbReference type="InterPro" id="IPR013128">
    <property type="entry name" value="Peptidase_C1A"/>
</dbReference>
<dbReference type="InterPro" id="IPR000668">
    <property type="entry name" value="Peptidase_C1A_C"/>
</dbReference>
<reference evidence="4" key="1">
    <citation type="journal article" date="2020" name="mSystems">
        <title>Genome- and Community-Level Interaction Insights into Carbon Utilization and Element Cycling Functions of Hydrothermarchaeota in Hydrothermal Sediment.</title>
        <authorList>
            <person name="Zhou Z."/>
            <person name="Liu Y."/>
            <person name="Xu W."/>
            <person name="Pan J."/>
            <person name="Luo Z.H."/>
            <person name="Li M."/>
        </authorList>
    </citation>
    <scope>NUCLEOTIDE SEQUENCE [LARGE SCALE GENOMIC DNA]</scope>
    <source>
        <strain evidence="4">SpSt-477</strain>
    </source>
</reference>
<keyword evidence="2" id="KW-1133">Transmembrane helix</keyword>
<sequence>MDPCRNRPTGGCRILRPFGRCLSWFLLVSLVLFPVWLYAAEPQPAPLNPAFIRYQQRQAMGKSIENGLRYTFGHVPSPVDLSHAQKAQAVVSTYSGALPTSYDLRKQGKVTAVRDQGSCGSCWTFGAYGSLESYLLPNETWDFSEKDMNDNHGFDLAPCGGGNSVMATAYLARWSGPLKESDVPYSYGSYAPQKHVQKVVFIPATPYTFTEIKQAVMTYGGVDATIYIDTSAAYYNATTHAYYYPGKADTNHDITIVGWDDTYSKTNFPTQPPGNGAFIIRNSYGTSFGEGGYFYLSYYDTYAGYNCWAFHNAESTTNYIDKYEYDPLGWVGSYGFDSTTGWGANIFQAVSSNPLAAVAFYALEGNTTYQIYVYTGVSSGKPRSGTLALSQSGVLSEVGYHTIPLNQPVSLKQGEWFSIVISFTTPTFGYPVACEWPLSGYSSKATSSAGQSFLSANGSTWQDVSASKSRINVCIKAFTKATSVDCITKWVMDNPATGAINQTELKDINCIFNGVEALVPDAVYPPTQTLLVDSLAYRFYTSSLAYLAAWKSGAVKIFYLGPLSGNCPLDLGTIETLKPIVCIP</sequence>
<evidence type="ECO:0000259" key="3">
    <source>
        <dbReference type="SMART" id="SM00645"/>
    </source>
</evidence>
<dbReference type="EMBL" id="DSUH01000148">
    <property type="protein sequence ID" value="HGU32483.1"/>
    <property type="molecule type" value="Genomic_DNA"/>
</dbReference>
<name>A0A7C4MMJ8_9BACT</name>
<dbReference type="Pfam" id="PF00112">
    <property type="entry name" value="Peptidase_C1"/>
    <property type="match status" value="1"/>
</dbReference>
<protein>
    <submittedName>
        <fullName evidence="4">Surface layer protein B</fullName>
    </submittedName>
</protein>
<dbReference type="InterPro" id="IPR039417">
    <property type="entry name" value="Peptidase_C1A_papain-like"/>
</dbReference>